<evidence type="ECO:0000313" key="2">
    <source>
        <dbReference type="EMBL" id="NEU04988.1"/>
    </source>
</evidence>
<name>A0A6M0H3Z8_9CLOT</name>
<reference evidence="2 3" key="1">
    <citation type="submission" date="2020-02" db="EMBL/GenBank/DDBJ databases">
        <title>Genome assembly of a novel Clostridium senegalense strain.</title>
        <authorList>
            <person name="Gupta T.B."/>
            <person name="Jauregui R."/>
            <person name="Maclean P."/>
            <person name="Nawarathana A."/>
            <person name="Brightwell G."/>
        </authorList>
    </citation>
    <scope>NUCLEOTIDE SEQUENCE [LARGE SCALE GENOMIC DNA]</scope>
    <source>
        <strain evidence="2 3">AGRFS4</strain>
    </source>
</reference>
<dbReference type="Proteomes" id="UP000481872">
    <property type="component" value="Unassembled WGS sequence"/>
</dbReference>
<dbReference type="Gene3D" id="3.40.630.30">
    <property type="match status" value="1"/>
</dbReference>
<keyword evidence="3" id="KW-1185">Reference proteome</keyword>
<dbReference type="GO" id="GO:0016747">
    <property type="term" value="F:acyltransferase activity, transferring groups other than amino-acyl groups"/>
    <property type="evidence" value="ECO:0007669"/>
    <property type="project" value="InterPro"/>
</dbReference>
<gene>
    <name evidence="2" type="ORF">G3M99_09000</name>
</gene>
<keyword evidence="2" id="KW-0808">Transferase</keyword>
<dbReference type="SUPFAM" id="SSF55729">
    <property type="entry name" value="Acyl-CoA N-acyltransferases (Nat)"/>
    <property type="match status" value="1"/>
</dbReference>
<dbReference type="PROSITE" id="PS51186">
    <property type="entry name" value="GNAT"/>
    <property type="match status" value="1"/>
</dbReference>
<feature type="domain" description="N-acetyltransferase" evidence="1">
    <location>
        <begin position="18"/>
        <end position="166"/>
    </location>
</feature>
<dbReference type="InterPro" id="IPR016181">
    <property type="entry name" value="Acyl_CoA_acyltransferase"/>
</dbReference>
<protein>
    <submittedName>
        <fullName evidence="2">GNAT family N-acetyltransferase</fullName>
    </submittedName>
</protein>
<dbReference type="RefSeq" id="WP_199869913.1">
    <property type="nucleotide sequence ID" value="NZ_JAAGPU010000014.1"/>
</dbReference>
<proteinExistence type="predicted"/>
<dbReference type="InterPro" id="IPR000182">
    <property type="entry name" value="GNAT_dom"/>
</dbReference>
<dbReference type="AlphaFoldDB" id="A0A6M0H3Z8"/>
<dbReference type="Pfam" id="PF00583">
    <property type="entry name" value="Acetyltransf_1"/>
    <property type="match status" value="1"/>
</dbReference>
<sequence>MSIESIIQPDFINISNEIRLRKYDGKADFALRWYQDEETLMLVDGKNESYNMERLNRMYTYLDKHGELYFIEYKVNDIYIEIGDITFSKNDIPIVIGNKDYRGYGIGKKVVLKLIERGRNLGYNKLFVNEIYHYNIGSQKLFEGVGFKKYEQTIKGYRYCLDLNKL</sequence>
<organism evidence="2 3">
    <name type="scientific">Clostridium senegalense</name>
    <dbReference type="NCBI Taxonomy" id="1465809"/>
    <lineage>
        <taxon>Bacteria</taxon>
        <taxon>Bacillati</taxon>
        <taxon>Bacillota</taxon>
        <taxon>Clostridia</taxon>
        <taxon>Eubacteriales</taxon>
        <taxon>Clostridiaceae</taxon>
        <taxon>Clostridium</taxon>
    </lineage>
</organism>
<accession>A0A6M0H3Z8</accession>
<evidence type="ECO:0000259" key="1">
    <source>
        <dbReference type="PROSITE" id="PS51186"/>
    </source>
</evidence>
<evidence type="ECO:0000313" key="3">
    <source>
        <dbReference type="Proteomes" id="UP000481872"/>
    </source>
</evidence>
<dbReference type="EMBL" id="JAAGPU010000014">
    <property type="protein sequence ID" value="NEU04988.1"/>
    <property type="molecule type" value="Genomic_DNA"/>
</dbReference>
<comment type="caution">
    <text evidence="2">The sequence shown here is derived from an EMBL/GenBank/DDBJ whole genome shotgun (WGS) entry which is preliminary data.</text>
</comment>